<proteinExistence type="predicted"/>
<comment type="caution">
    <text evidence="1">The sequence shown here is derived from an EMBL/GenBank/DDBJ whole genome shotgun (WGS) entry which is preliminary data.</text>
</comment>
<organism evidence="1 2">
    <name type="scientific">Chiayiivirga flava</name>
    <dbReference type="NCBI Taxonomy" id="659595"/>
    <lineage>
        <taxon>Bacteria</taxon>
        <taxon>Pseudomonadati</taxon>
        <taxon>Pseudomonadota</taxon>
        <taxon>Gammaproteobacteria</taxon>
        <taxon>Lysobacterales</taxon>
        <taxon>Lysobacteraceae</taxon>
        <taxon>Chiayiivirga</taxon>
    </lineage>
</organism>
<dbReference type="RefSeq" id="WP_183960339.1">
    <property type="nucleotide sequence ID" value="NZ_JACHHP010000002.1"/>
</dbReference>
<name>A0A7W8G025_9GAMM</name>
<accession>A0A7W8G025</accession>
<protein>
    <submittedName>
        <fullName evidence="1">Uncharacterized protein</fullName>
    </submittedName>
</protein>
<dbReference type="AlphaFoldDB" id="A0A7W8G025"/>
<sequence length="167" mass="18407">MVESRIDTFLHVSQVDNGSALAAPLFQRKFGAAPPTQGHHFLAFHRDAEGLLRVLGYTHFTPFGDIMLGGGACTDERVLRRMSAPERSVLAEAGGAYFVLLRYAMGWLSERCDAMFGYCGDIRAEAVDIRAGFEKTSHPHLLVHFHKPMHEVLQRALIAKAAAIGPF</sequence>
<dbReference type="Proteomes" id="UP000521199">
    <property type="component" value="Unassembled WGS sequence"/>
</dbReference>
<evidence type="ECO:0000313" key="1">
    <source>
        <dbReference type="EMBL" id="MBB5207819.1"/>
    </source>
</evidence>
<keyword evidence="2" id="KW-1185">Reference proteome</keyword>
<evidence type="ECO:0000313" key="2">
    <source>
        <dbReference type="Proteomes" id="UP000521199"/>
    </source>
</evidence>
<reference evidence="1 2" key="1">
    <citation type="submission" date="2020-08" db="EMBL/GenBank/DDBJ databases">
        <title>Genomic Encyclopedia of Type Strains, Phase IV (KMG-IV): sequencing the most valuable type-strain genomes for metagenomic binning, comparative biology and taxonomic classification.</title>
        <authorList>
            <person name="Goeker M."/>
        </authorList>
    </citation>
    <scope>NUCLEOTIDE SEQUENCE [LARGE SCALE GENOMIC DNA]</scope>
    <source>
        <strain evidence="1 2">DSM 24163</strain>
    </source>
</reference>
<dbReference type="EMBL" id="JACHHP010000002">
    <property type="protein sequence ID" value="MBB5207819.1"/>
    <property type="molecule type" value="Genomic_DNA"/>
</dbReference>
<gene>
    <name evidence="1" type="ORF">HNQ52_001348</name>
</gene>